<sequence length="471" mass="50995">MNTVGEKLQRLLGKDKVVTDPTIVRLYSREATGLEPDSLPTAVVLAENASDVSRLLAFAYQHDIKVYPQGSATSLSGSALPSDGVVLSLERMNRVKHVSVVDGIAVTEPGVRIDDLNIELARYGYMFPVDPASSSVATVGGAVNSGAGGMRGAKYGTMRGWVLGLEIVLPDENGTVMRVGCKTVKCRQGYDLVRLIVGSEGTLAVVTEATLRIIPAPEAVVTVLAFFDKLADLVEAAVEIKEERLQPLIMEFMDNCTVERAVEFLGWPQKVAGHMLLVSVDVNREATSRVLAQLENIMRRSGASLVYTAGSLDEANRRGLFDLRRSLFPAQVALARSLTGSERVLVYIEDIAVPPSRLAEAVEGLRRLEEKYGLPMMLGGHIGDGNLHPAVGFDPEDADAKRRVEAWFFDVMKLAVELGGTVSAEHGIGVMKKDGLRMELESLGSLKALELMRMIKRVFDPKGILNPGKVV</sequence>
<dbReference type="InterPro" id="IPR004113">
    <property type="entry name" value="FAD-bd_oxidored_4_C"/>
</dbReference>
<dbReference type="RefSeq" id="WP_338252618.1">
    <property type="nucleotide sequence ID" value="NZ_AP028907.1"/>
</dbReference>
<dbReference type="SUPFAM" id="SSF55103">
    <property type="entry name" value="FAD-linked oxidases, C-terminal domain"/>
    <property type="match status" value="1"/>
</dbReference>
<organism evidence="6 7">
    <name type="scientific">Pyrodictium abyssi</name>
    <dbReference type="NCBI Taxonomy" id="54256"/>
    <lineage>
        <taxon>Archaea</taxon>
        <taxon>Thermoproteota</taxon>
        <taxon>Thermoprotei</taxon>
        <taxon>Desulfurococcales</taxon>
        <taxon>Pyrodictiaceae</taxon>
        <taxon>Pyrodictium</taxon>
    </lineage>
</organism>
<dbReference type="PROSITE" id="PS51387">
    <property type="entry name" value="FAD_PCMH"/>
    <property type="match status" value="1"/>
</dbReference>
<keyword evidence="3" id="KW-0274">FAD</keyword>
<dbReference type="Gene3D" id="3.30.70.2740">
    <property type="match status" value="1"/>
</dbReference>
<dbReference type="InterPro" id="IPR016166">
    <property type="entry name" value="FAD-bd_PCMH"/>
</dbReference>
<gene>
    <name evidence="6" type="primary">glcD</name>
    <name evidence="6" type="ORF">PABY_10550</name>
</gene>
<evidence type="ECO:0000313" key="6">
    <source>
        <dbReference type="EMBL" id="BES81488.1"/>
    </source>
</evidence>
<dbReference type="InterPro" id="IPR051914">
    <property type="entry name" value="FAD-linked_OxidoTrans_Type4"/>
</dbReference>
<keyword evidence="7" id="KW-1185">Reference proteome</keyword>
<dbReference type="InterPro" id="IPR036318">
    <property type="entry name" value="FAD-bd_PCMH-like_sf"/>
</dbReference>
<evidence type="ECO:0000256" key="4">
    <source>
        <dbReference type="ARBA" id="ARBA00023002"/>
    </source>
</evidence>
<proteinExistence type="predicted"/>
<name>A0ABN6ZSI3_9CREN</name>
<dbReference type="PANTHER" id="PTHR42934:SF2">
    <property type="entry name" value="GLYCOLATE OXIDASE SUBUNIT GLCD"/>
    <property type="match status" value="1"/>
</dbReference>
<dbReference type="Proteomes" id="UP001341135">
    <property type="component" value="Chromosome"/>
</dbReference>
<dbReference type="PANTHER" id="PTHR42934">
    <property type="entry name" value="GLYCOLATE OXIDASE SUBUNIT GLCD"/>
    <property type="match status" value="1"/>
</dbReference>
<keyword evidence="4" id="KW-0560">Oxidoreductase</keyword>
<evidence type="ECO:0000256" key="1">
    <source>
        <dbReference type="ARBA" id="ARBA00001974"/>
    </source>
</evidence>
<evidence type="ECO:0000256" key="2">
    <source>
        <dbReference type="ARBA" id="ARBA00022630"/>
    </source>
</evidence>
<dbReference type="Pfam" id="PF02913">
    <property type="entry name" value="FAD-oxidase_C"/>
    <property type="match status" value="1"/>
</dbReference>
<accession>A0ABN6ZSI3</accession>
<comment type="cofactor">
    <cofactor evidence="1">
        <name>FAD</name>
        <dbReference type="ChEBI" id="CHEBI:57692"/>
    </cofactor>
</comment>
<dbReference type="Gene3D" id="1.10.45.10">
    <property type="entry name" value="Vanillyl-alcohol Oxidase, Chain A, domain 4"/>
    <property type="match status" value="1"/>
</dbReference>
<dbReference type="InterPro" id="IPR006094">
    <property type="entry name" value="Oxid_FAD_bind_N"/>
</dbReference>
<dbReference type="EMBL" id="AP028907">
    <property type="protein sequence ID" value="BES81488.1"/>
    <property type="molecule type" value="Genomic_DNA"/>
</dbReference>
<dbReference type="InterPro" id="IPR016171">
    <property type="entry name" value="Vanillyl_alc_oxidase_C-sub2"/>
</dbReference>
<evidence type="ECO:0000313" key="7">
    <source>
        <dbReference type="Proteomes" id="UP001341135"/>
    </source>
</evidence>
<feature type="domain" description="FAD-binding PCMH-type" evidence="5">
    <location>
        <begin position="36"/>
        <end position="216"/>
    </location>
</feature>
<reference evidence="6 7" key="1">
    <citation type="submission" date="2023-09" db="EMBL/GenBank/DDBJ databases">
        <title>Pyrofollis japonicus gen. nov. sp. nov., a novel member of the family Pyrodictiaceae isolated from the Iheya North hydrothermal field.</title>
        <authorList>
            <person name="Miyazaki U."/>
            <person name="Sanari M."/>
            <person name="Tame A."/>
            <person name="Kitajima M."/>
            <person name="Okamoto A."/>
            <person name="Sawayama S."/>
            <person name="Miyazaki J."/>
            <person name="Takai K."/>
            <person name="Nakagawa S."/>
        </authorList>
    </citation>
    <scope>NUCLEOTIDE SEQUENCE [LARGE SCALE GENOMIC DNA]</scope>
    <source>
        <strain evidence="6 7">AV2</strain>
    </source>
</reference>
<dbReference type="GeneID" id="89289075"/>
<keyword evidence="2" id="KW-0285">Flavoprotein</keyword>
<dbReference type="SUPFAM" id="SSF56176">
    <property type="entry name" value="FAD-binding/transporter-associated domain-like"/>
    <property type="match status" value="1"/>
</dbReference>
<dbReference type="Pfam" id="PF01565">
    <property type="entry name" value="FAD_binding_4"/>
    <property type="match status" value="1"/>
</dbReference>
<dbReference type="InterPro" id="IPR016164">
    <property type="entry name" value="FAD-linked_Oxase-like_C"/>
</dbReference>
<evidence type="ECO:0000256" key="3">
    <source>
        <dbReference type="ARBA" id="ARBA00022827"/>
    </source>
</evidence>
<protein>
    <submittedName>
        <fullName evidence="6">Glycolate oxidase subunit GlcD</fullName>
    </submittedName>
</protein>
<evidence type="ECO:0000259" key="5">
    <source>
        <dbReference type="PROSITE" id="PS51387"/>
    </source>
</evidence>
<dbReference type="InterPro" id="IPR016169">
    <property type="entry name" value="FAD-bd_PCMH_sub2"/>
</dbReference>
<dbReference type="Gene3D" id="3.30.465.10">
    <property type="match status" value="1"/>
</dbReference>